<evidence type="ECO:0000259" key="2">
    <source>
        <dbReference type="SMART" id="SM00858"/>
    </source>
</evidence>
<dbReference type="CDD" id="cd11614">
    <property type="entry name" value="SAF_CpaB_FlgA_like"/>
    <property type="match status" value="1"/>
</dbReference>
<dbReference type="EMBL" id="FTOD01000007">
    <property type="protein sequence ID" value="SIS90165.1"/>
    <property type="molecule type" value="Genomic_DNA"/>
</dbReference>
<feature type="domain" description="SAF" evidence="2">
    <location>
        <begin position="41"/>
        <end position="103"/>
    </location>
</feature>
<dbReference type="AlphaFoldDB" id="A0A1N7MVK4"/>
<dbReference type="Gene3D" id="3.90.1210.10">
    <property type="entry name" value="Antifreeze-like/N-acetylneuraminic acid synthase C-terminal domain"/>
    <property type="match status" value="1"/>
</dbReference>
<dbReference type="Proteomes" id="UP000186795">
    <property type="component" value="Unassembled WGS sequence"/>
</dbReference>
<name>A0A1N7MVK4_9BACL</name>
<keyword evidence="4" id="KW-1185">Reference proteome</keyword>
<proteinExistence type="predicted"/>
<feature type="region of interest" description="Disordered" evidence="1">
    <location>
        <begin position="199"/>
        <end position="245"/>
    </location>
</feature>
<sequence length="245" mass="27137">MQDAKRRAIIFAVLSVLLATVAGFLFLEETAALQAGLGAPTTVYVAKQEIASREILRPEFFEAKEIPSKYVTSSMVTDPAEIDGQVSVVPLGKGDQLTKSMLKPARQLNDGESRMVLLRTSDKVLFDDSFTAQDRVDIIVSYEKDPKTGAEKPKTTVFMKDKLIVGVSKNQKSIGIELTLKEAEKLVYAENFAHSIRVLKAPQEHDMKKDNEKDAQDDPKNSQQQGQQQQNSQNNNPQNNNQAGN</sequence>
<dbReference type="InterPro" id="IPR013974">
    <property type="entry name" value="SAF"/>
</dbReference>
<reference evidence="4" key="1">
    <citation type="submission" date="2017-01" db="EMBL/GenBank/DDBJ databases">
        <authorList>
            <person name="Varghese N."/>
            <person name="Submissions S."/>
        </authorList>
    </citation>
    <scope>NUCLEOTIDE SEQUENCE [LARGE SCALE GENOMIC DNA]</scope>
    <source>
        <strain evidence="4">DSM 45196</strain>
    </source>
</reference>
<dbReference type="SMART" id="SM00858">
    <property type="entry name" value="SAF"/>
    <property type="match status" value="1"/>
</dbReference>
<organism evidence="3 4">
    <name type="scientific">Kroppenstedtia eburnea</name>
    <dbReference type="NCBI Taxonomy" id="714067"/>
    <lineage>
        <taxon>Bacteria</taxon>
        <taxon>Bacillati</taxon>
        <taxon>Bacillota</taxon>
        <taxon>Bacilli</taxon>
        <taxon>Bacillales</taxon>
        <taxon>Thermoactinomycetaceae</taxon>
        <taxon>Kroppenstedtia</taxon>
    </lineage>
</organism>
<evidence type="ECO:0000313" key="4">
    <source>
        <dbReference type="Proteomes" id="UP000186795"/>
    </source>
</evidence>
<protein>
    <submittedName>
        <fullName evidence="3">Flp pilus assembly protein CpaB</fullName>
    </submittedName>
</protein>
<accession>A0A1N7MVK4</accession>
<feature type="compositionally biased region" description="Low complexity" evidence="1">
    <location>
        <begin position="221"/>
        <end position="245"/>
    </location>
</feature>
<feature type="compositionally biased region" description="Basic and acidic residues" evidence="1">
    <location>
        <begin position="202"/>
        <end position="220"/>
    </location>
</feature>
<evidence type="ECO:0000313" key="3">
    <source>
        <dbReference type="EMBL" id="SIS90165.1"/>
    </source>
</evidence>
<evidence type="ECO:0000256" key="1">
    <source>
        <dbReference type="SAM" id="MobiDB-lite"/>
    </source>
</evidence>
<dbReference type="Pfam" id="PF08666">
    <property type="entry name" value="SAF"/>
    <property type="match status" value="1"/>
</dbReference>
<gene>
    <name evidence="3" type="ORF">SAMN05421790_10781</name>
</gene>